<keyword evidence="3" id="KW-1185">Reference proteome</keyword>
<accession>A0ABV6YUE3</accession>
<gene>
    <name evidence="2" type="ORF">ACFL27_06435</name>
</gene>
<dbReference type="Proteomes" id="UP001594351">
    <property type="component" value="Unassembled WGS sequence"/>
</dbReference>
<feature type="chain" id="PRO_5046398188" description="DUF5689 domain-containing protein" evidence="1">
    <location>
        <begin position="20"/>
        <end position="255"/>
    </location>
</feature>
<proteinExistence type="predicted"/>
<feature type="signal peptide" evidence="1">
    <location>
        <begin position="1"/>
        <end position="19"/>
    </location>
</feature>
<evidence type="ECO:0000313" key="3">
    <source>
        <dbReference type="Proteomes" id="UP001594351"/>
    </source>
</evidence>
<protein>
    <recommendedName>
        <fullName evidence="4">DUF5689 domain-containing protein</fullName>
    </recommendedName>
</protein>
<organism evidence="2 3">
    <name type="scientific">candidate division CSSED10-310 bacterium</name>
    <dbReference type="NCBI Taxonomy" id="2855610"/>
    <lineage>
        <taxon>Bacteria</taxon>
        <taxon>Bacteria division CSSED10-310</taxon>
    </lineage>
</organism>
<comment type="caution">
    <text evidence="2">The sequence shown here is derived from an EMBL/GenBank/DDBJ whole genome shotgun (WGS) entry which is preliminary data.</text>
</comment>
<evidence type="ECO:0000256" key="1">
    <source>
        <dbReference type="SAM" id="SignalP"/>
    </source>
</evidence>
<reference evidence="2 3" key="1">
    <citation type="submission" date="2024-09" db="EMBL/GenBank/DDBJ databases">
        <title>Laminarin stimulates single cell rates of sulfate reduction while oxygen inhibits transcriptomic activity in coastal marine sediment.</title>
        <authorList>
            <person name="Lindsay M."/>
            <person name="Orcutt B."/>
            <person name="Emerson D."/>
            <person name="Stepanauskas R."/>
            <person name="D'Angelo T."/>
        </authorList>
    </citation>
    <scope>NUCLEOTIDE SEQUENCE [LARGE SCALE GENOMIC DNA]</scope>
    <source>
        <strain evidence="2">SAG AM-311-K15</strain>
    </source>
</reference>
<dbReference type="EMBL" id="JBHPBY010000061">
    <property type="protein sequence ID" value="MFC1849829.1"/>
    <property type="molecule type" value="Genomic_DNA"/>
</dbReference>
<evidence type="ECO:0008006" key="4">
    <source>
        <dbReference type="Google" id="ProtNLM"/>
    </source>
</evidence>
<keyword evidence="1" id="KW-0732">Signal</keyword>
<sequence length="255" mass="28257">MLKKIISLLIIVITLQTIACLDDVSQDQSRDTAQIVCQIGLTEAMKAAYTISQIRLTILQGSSIIWGPNTYDYSLGQVDVTGVTPGNGYHVFAEVLDTNSLVVCQGDSLAFNAVAGQLTNAGYIRLGCLAIVLSIEPDPVPYNANRAYWSWEENLEEMAGVPATFVTGYYEALDQNFELISGTHNNLEVSQFMDWYNECDNNNGKIGAYGTLCGRFNWSIWETSTGGYYVEYLKFRDDNGMIIEMTVTVRMLAQS</sequence>
<evidence type="ECO:0000313" key="2">
    <source>
        <dbReference type="EMBL" id="MFC1849829.1"/>
    </source>
</evidence>
<name>A0ABV6YUE3_UNCC1</name>